<dbReference type="Proteomes" id="UP000268658">
    <property type="component" value="Chromosome"/>
</dbReference>
<dbReference type="SUPFAM" id="SSF56300">
    <property type="entry name" value="Metallo-dependent phosphatases"/>
    <property type="match status" value="1"/>
</dbReference>
<dbReference type="Pfam" id="PF02872">
    <property type="entry name" value="5_nucleotid_C"/>
    <property type="match status" value="1"/>
</dbReference>
<dbReference type="InterPro" id="IPR036907">
    <property type="entry name" value="5'-Nucleotdase_C_sf"/>
</dbReference>
<dbReference type="Gene3D" id="3.60.21.10">
    <property type="match status" value="1"/>
</dbReference>
<feature type="region of interest" description="Disordered" evidence="1">
    <location>
        <begin position="712"/>
        <end position="840"/>
    </location>
</feature>
<dbReference type="PRINTS" id="PR01607">
    <property type="entry name" value="APYRASEFAMLY"/>
</dbReference>
<protein>
    <submittedName>
        <fullName evidence="5">Trifunctional nucleotide phosphoesterase protein YfkN</fullName>
    </submittedName>
</protein>
<evidence type="ECO:0000256" key="2">
    <source>
        <dbReference type="SAM" id="Phobius"/>
    </source>
</evidence>
<accession>A0A448PM06</accession>
<feature type="compositionally biased region" description="Low complexity" evidence="1">
    <location>
        <begin position="731"/>
        <end position="760"/>
    </location>
</feature>
<dbReference type="GO" id="GO:0030288">
    <property type="term" value="C:outer membrane-bounded periplasmic space"/>
    <property type="evidence" value="ECO:0007669"/>
    <property type="project" value="TreeGrafter"/>
</dbReference>
<dbReference type="InterPro" id="IPR006179">
    <property type="entry name" value="5_nucleotidase/apyrase"/>
</dbReference>
<gene>
    <name evidence="5" type="primary">yfkN</name>
    <name evidence="5" type="ORF">NCTC10951_01786</name>
</gene>
<feature type="region of interest" description="Disordered" evidence="1">
    <location>
        <begin position="42"/>
        <end position="65"/>
    </location>
</feature>
<feature type="chain" id="PRO_5043343988" evidence="3">
    <location>
        <begin position="33"/>
        <end position="869"/>
    </location>
</feature>
<keyword evidence="2" id="KW-1133">Transmembrane helix</keyword>
<dbReference type="GO" id="GO:0008253">
    <property type="term" value="F:5'-nucleotidase activity"/>
    <property type="evidence" value="ECO:0007669"/>
    <property type="project" value="TreeGrafter"/>
</dbReference>
<dbReference type="GO" id="GO:0009166">
    <property type="term" value="P:nucleotide catabolic process"/>
    <property type="evidence" value="ECO:0007669"/>
    <property type="project" value="InterPro"/>
</dbReference>
<dbReference type="EMBL" id="LR134477">
    <property type="protein sequence ID" value="VEI16648.1"/>
    <property type="molecule type" value="Genomic_DNA"/>
</dbReference>
<evidence type="ECO:0000313" key="6">
    <source>
        <dbReference type="Proteomes" id="UP000268658"/>
    </source>
</evidence>
<dbReference type="InterPro" id="IPR008334">
    <property type="entry name" value="5'-Nucleotdase_C"/>
</dbReference>
<evidence type="ECO:0000256" key="3">
    <source>
        <dbReference type="SAM" id="SignalP"/>
    </source>
</evidence>
<dbReference type="OrthoDB" id="1016457at2"/>
<dbReference type="SUPFAM" id="SSF55816">
    <property type="entry name" value="5'-nucleotidase (syn. UDP-sugar hydrolase), C-terminal domain"/>
    <property type="match status" value="1"/>
</dbReference>
<organism evidence="5 6">
    <name type="scientific">Actinomyces viscosus</name>
    <dbReference type="NCBI Taxonomy" id="1656"/>
    <lineage>
        <taxon>Bacteria</taxon>
        <taxon>Bacillati</taxon>
        <taxon>Actinomycetota</taxon>
        <taxon>Actinomycetes</taxon>
        <taxon>Actinomycetales</taxon>
        <taxon>Actinomycetaceae</taxon>
        <taxon>Actinomyces</taxon>
    </lineage>
</organism>
<feature type="transmembrane region" description="Helical" evidence="2">
    <location>
        <begin position="843"/>
        <end position="862"/>
    </location>
</feature>
<sequence>MRIFPARGARVCAALSALVVTALSPMGGPMVAVPATSLAAPAAAVEKPPDSPEEAEEAEEPEDPGDTVRIKLVSIADLHGHYYATTGYNPDTGDYDGPRDPGLDRIDCAVNGIRENFPNTLFVSTGGNIGASPYTSSFVQDLPVMRGLNVMGLDVSALGVHDLEGGLKDLEERILPTVDFPVLAANVSGSDALDAEGSGRGVYIKEVDGVRVGFIGVVTDDLPALVSSSTREQLTVAPAVDTANARAAELKDGDPANGEADVVVVLSHEDAASTATRFSRNVDAVVGGRSGREYGQPVTGFEGNTIPVVQPGRYGRSFGDMLLEFNRATGETSAYYASTTPIDSYDCLQGTPGLGDVTGGNWGTIDAVAKQPLAHIGADFLRGSDGSVPDTNAGAESPIADLVAESYRSWVADIKPPGADHYVGLVKANDIKDDLTYLESGSYEDLKRPDQDGLVSYGEALAVQPDNKELAYTTLTGAELKALVAQQWRPQAGPSVLNLGLSSNVDVIVDPGATAESGTVPAIRELRVDGRVLADSDTVVVASTHELLYDGVDFTVPDEKVIVDVGSLQHHVFISYLRSLGDEPVMPAYSKRQVGMSATPKPDQAGTVTVTMDSLAYTNASERGLGAQRVRALSGGKEFFSQGVDLTVDRTGPTTGKASFDLTIPTDAPTATCRAIAEESCRWVALESVDASGTVLNSFYVEVPAIAQSTAQSTAQPTATPSATPSPQPAPSTTGAPAPQASASPSAGATASTGSSAAPSAPAPGGGDSRQPAGDGSGGGGAGESASAAPAGGVPAHPEAPVGVGGLPPTTSGGGAGAPDARGGADGKPVGGSGGWPLARTGASLSAGVIALALTAGGYLILRRRRREG</sequence>
<reference evidence="5 6" key="1">
    <citation type="submission" date="2018-12" db="EMBL/GenBank/DDBJ databases">
        <authorList>
            <consortium name="Pathogen Informatics"/>
        </authorList>
    </citation>
    <scope>NUCLEOTIDE SEQUENCE [LARGE SCALE GENOMIC DNA]</scope>
    <source>
        <strain evidence="5 6">NCTC10951</strain>
    </source>
</reference>
<feature type="signal peptide" evidence="3">
    <location>
        <begin position="1"/>
        <end position="32"/>
    </location>
</feature>
<dbReference type="InterPro" id="IPR029052">
    <property type="entry name" value="Metallo-depent_PP-like"/>
</dbReference>
<dbReference type="GO" id="GO:0008768">
    <property type="term" value="F:UDP-sugar diphosphatase activity"/>
    <property type="evidence" value="ECO:0007669"/>
    <property type="project" value="TreeGrafter"/>
</dbReference>
<dbReference type="PANTHER" id="PTHR11575">
    <property type="entry name" value="5'-NUCLEOTIDASE-RELATED"/>
    <property type="match status" value="1"/>
</dbReference>
<dbReference type="KEGG" id="avc:NCTC10951_01786"/>
<name>A0A448PM06_ACTVI</name>
<evidence type="ECO:0000259" key="4">
    <source>
        <dbReference type="Pfam" id="PF02872"/>
    </source>
</evidence>
<evidence type="ECO:0000313" key="5">
    <source>
        <dbReference type="EMBL" id="VEI16648.1"/>
    </source>
</evidence>
<keyword evidence="2" id="KW-0812">Transmembrane</keyword>
<dbReference type="AlphaFoldDB" id="A0A448PM06"/>
<evidence type="ECO:0000256" key="1">
    <source>
        <dbReference type="SAM" id="MobiDB-lite"/>
    </source>
</evidence>
<feature type="compositionally biased region" description="Gly residues" evidence="1">
    <location>
        <begin position="824"/>
        <end position="835"/>
    </location>
</feature>
<feature type="domain" description="5'-Nucleotidase C-terminal" evidence="4">
    <location>
        <begin position="391"/>
        <end position="548"/>
    </location>
</feature>
<dbReference type="Gene3D" id="3.90.780.10">
    <property type="entry name" value="5'-Nucleotidase, C-terminal domain"/>
    <property type="match status" value="1"/>
</dbReference>
<keyword evidence="2" id="KW-0472">Membrane</keyword>
<proteinExistence type="predicted"/>
<feature type="compositionally biased region" description="Low complexity" evidence="1">
    <location>
        <begin position="784"/>
        <end position="811"/>
    </location>
</feature>
<feature type="compositionally biased region" description="Acidic residues" evidence="1">
    <location>
        <begin position="51"/>
        <end position="65"/>
    </location>
</feature>
<keyword evidence="3" id="KW-0732">Signal</keyword>
<feature type="compositionally biased region" description="Low complexity" evidence="1">
    <location>
        <begin position="712"/>
        <end position="723"/>
    </location>
</feature>
<dbReference type="PANTHER" id="PTHR11575:SF24">
    <property type="entry name" value="5'-NUCLEOTIDASE"/>
    <property type="match status" value="1"/>
</dbReference>